<dbReference type="SUPFAM" id="SSF101801">
    <property type="entry name" value="Surface presentation of antigens (SPOA)"/>
    <property type="match status" value="1"/>
</dbReference>
<dbReference type="GO" id="GO:0071973">
    <property type="term" value="P:bacterial-type flagellum-dependent cell motility"/>
    <property type="evidence" value="ECO:0007669"/>
    <property type="project" value="InterPro"/>
</dbReference>
<dbReference type="InterPro" id="IPR001543">
    <property type="entry name" value="FliN-like_C"/>
</dbReference>
<proteinExistence type="inferred from homology"/>
<dbReference type="InterPro" id="IPR001172">
    <property type="entry name" value="FliN_T3SS_HrcQb"/>
</dbReference>
<dbReference type="Gene3D" id="2.30.330.10">
    <property type="entry name" value="SpoA-like"/>
    <property type="match status" value="1"/>
</dbReference>
<dbReference type="GO" id="GO:0003774">
    <property type="term" value="F:cytoskeletal motor activity"/>
    <property type="evidence" value="ECO:0007669"/>
    <property type="project" value="InterPro"/>
</dbReference>
<dbReference type="KEGG" id="bbae:FRD01_17410"/>
<organism evidence="8 9">
    <name type="scientific">Microvenator marinus</name>
    <dbReference type="NCBI Taxonomy" id="2600177"/>
    <lineage>
        <taxon>Bacteria</taxon>
        <taxon>Deltaproteobacteria</taxon>
        <taxon>Bradymonadales</taxon>
        <taxon>Microvenatoraceae</taxon>
        <taxon>Microvenator</taxon>
    </lineage>
</organism>
<dbReference type="PRINTS" id="PR00956">
    <property type="entry name" value="FLGMOTORFLIN"/>
</dbReference>
<accession>A0A5B8XU01</accession>
<keyword evidence="5" id="KW-0283">Flagellar rotation</keyword>
<reference evidence="8 9" key="1">
    <citation type="submission" date="2019-08" db="EMBL/GenBank/DDBJ databases">
        <authorList>
            <person name="Liang Q."/>
        </authorList>
    </citation>
    <scope>NUCLEOTIDE SEQUENCE [LARGE SCALE GENOMIC DNA]</scope>
    <source>
        <strain evidence="8 9">V1718</strain>
    </source>
</reference>
<evidence type="ECO:0000313" key="9">
    <source>
        <dbReference type="Proteomes" id="UP000321595"/>
    </source>
</evidence>
<comment type="similarity">
    <text evidence="2">Belongs to the FliN/MopA/SpaO family.</text>
</comment>
<dbReference type="InterPro" id="IPR036429">
    <property type="entry name" value="SpoA-like_sf"/>
</dbReference>
<keyword evidence="4" id="KW-0145">Chemotaxis</keyword>
<dbReference type="Proteomes" id="UP000321595">
    <property type="component" value="Chromosome"/>
</dbReference>
<dbReference type="RefSeq" id="WP_146961893.1">
    <property type="nucleotide sequence ID" value="NZ_CP042467.1"/>
</dbReference>
<dbReference type="InterPro" id="IPR051469">
    <property type="entry name" value="FliN/MopA/SpaO"/>
</dbReference>
<evidence type="ECO:0000313" key="8">
    <source>
        <dbReference type="EMBL" id="QED28984.1"/>
    </source>
</evidence>
<evidence type="ECO:0000256" key="6">
    <source>
        <dbReference type="ARBA" id="ARBA00023136"/>
    </source>
</evidence>
<keyword evidence="3" id="KW-1003">Cell membrane</keyword>
<sequence length="364" mass="41688">MRVRPFPFEELEQVQRPFMRIVNELIANVDITDMGANLESLAEELEDNLGRLRVDFEGIEPSEKTEITPQTFVVQIRTPKQNKAYIILEAQTVQSLMRRLKMEETRNIEMARNTVADFSGALYILLKLLRGLKNLGLGPIEVDSSPPHPSLVEHVRKRADSLTFTWIVSAEWGDGLFRILADSLFWNEFRFRRKPVEWGRKLPNLVCRAKLWLGSQTLKEVEFHQLEVGDILFLQQELPLELPWPLRLRLDRGDLAMTLREEERDDEKVWVAEVNDPISIQEFEMSDPEKTAALNLSAVQVDVLMGRVSLNVDELARLGAGSIIELDRLMGEPVELLVNDQVFGRGELVNVEGRVGVRIISKGR</sequence>
<dbReference type="GO" id="GO:0009425">
    <property type="term" value="C:bacterial-type flagellum basal body"/>
    <property type="evidence" value="ECO:0007669"/>
    <property type="project" value="InterPro"/>
</dbReference>
<evidence type="ECO:0000256" key="5">
    <source>
        <dbReference type="ARBA" id="ARBA00022779"/>
    </source>
</evidence>
<keyword evidence="6" id="KW-0472">Membrane</keyword>
<dbReference type="AlphaFoldDB" id="A0A5B8XU01"/>
<dbReference type="EMBL" id="CP042467">
    <property type="protein sequence ID" value="QED28984.1"/>
    <property type="molecule type" value="Genomic_DNA"/>
</dbReference>
<keyword evidence="9" id="KW-1185">Reference proteome</keyword>
<evidence type="ECO:0000256" key="4">
    <source>
        <dbReference type="ARBA" id="ARBA00022500"/>
    </source>
</evidence>
<gene>
    <name evidence="8" type="ORF">FRD01_17410</name>
</gene>
<evidence type="ECO:0000256" key="1">
    <source>
        <dbReference type="ARBA" id="ARBA00004413"/>
    </source>
</evidence>
<evidence type="ECO:0000256" key="2">
    <source>
        <dbReference type="ARBA" id="ARBA00009226"/>
    </source>
</evidence>
<name>A0A5B8XU01_9DELT</name>
<evidence type="ECO:0000256" key="3">
    <source>
        <dbReference type="ARBA" id="ARBA00022475"/>
    </source>
</evidence>
<dbReference type="OrthoDB" id="9773459at2"/>
<feature type="domain" description="Flagellar motor switch protein FliN-like C-terminal" evidence="7">
    <location>
        <begin position="297"/>
        <end position="361"/>
    </location>
</feature>
<evidence type="ECO:0000259" key="7">
    <source>
        <dbReference type="Pfam" id="PF01052"/>
    </source>
</evidence>
<dbReference type="PANTHER" id="PTHR43484:SF1">
    <property type="entry name" value="FLAGELLAR MOTOR SWITCH PROTEIN FLIN"/>
    <property type="match status" value="1"/>
</dbReference>
<dbReference type="GO" id="GO:0006935">
    <property type="term" value="P:chemotaxis"/>
    <property type="evidence" value="ECO:0007669"/>
    <property type="project" value="UniProtKB-KW"/>
</dbReference>
<protein>
    <recommendedName>
        <fullName evidence="7">Flagellar motor switch protein FliN-like C-terminal domain-containing protein</fullName>
    </recommendedName>
</protein>
<comment type="subcellular location">
    <subcellularLocation>
        <location evidence="1">Cell membrane</location>
        <topology evidence="1">Peripheral membrane protein</topology>
        <orientation evidence="1">Cytoplasmic side</orientation>
    </subcellularLocation>
</comment>
<dbReference type="GO" id="GO:0005886">
    <property type="term" value="C:plasma membrane"/>
    <property type="evidence" value="ECO:0007669"/>
    <property type="project" value="UniProtKB-SubCell"/>
</dbReference>
<dbReference type="Pfam" id="PF01052">
    <property type="entry name" value="FliMN_C"/>
    <property type="match status" value="1"/>
</dbReference>
<dbReference type="PANTHER" id="PTHR43484">
    <property type="match status" value="1"/>
</dbReference>